<accession>A0A1I7SV09</accession>
<reference evidence="4" key="1">
    <citation type="submission" date="2016-11" db="UniProtKB">
        <authorList>
            <consortium name="WormBaseParasite"/>
        </authorList>
    </citation>
    <scope>IDENTIFICATION</scope>
</reference>
<evidence type="ECO:0000313" key="1">
    <source>
        <dbReference type="EMBL" id="CAD5217278.1"/>
    </source>
</evidence>
<sequence length="333" mass="38377">MMAKIEIVEWRPGTCRMVISFVENEKQECVVNNYTQFLVAMASVERALAKAEKKKLHVEIGSTLYQLPWLTVKNAQNVGRAIKALSPKINIDLHNLSWWHRRSHIRFLPLLKELGPALNSVNCGVEDLPLFEGCNITTVNISERAKPSVRPARGKLKPFWYIQPLFRINAANYICESSLFLHQLVYSRLPIQKKTGLFNCSISFDPWPEDMFEQVFYEISQAFPNLKRLQLKSRVVSGNSAMIKYRQGIISKHLDRISAVCQWPTQIDINFVTECTDCDAFAKPSTFKMLEEVEGATTEWEDQRELKLKHARGNITLFITFDCVYHMNDSDDE</sequence>
<dbReference type="WBParaSite" id="BXY_1688300.1">
    <property type="protein sequence ID" value="BXY_1688300.1"/>
    <property type="gene ID" value="BXY_1688300"/>
</dbReference>
<dbReference type="AlphaFoldDB" id="A0A1I7SV09"/>
<evidence type="ECO:0000313" key="3">
    <source>
        <dbReference type="Proteomes" id="UP000659654"/>
    </source>
</evidence>
<evidence type="ECO:0000313" key="2">
    <source>
        <dbReference type="Proteomes" id="UP000095284"/>
    </source>
</evidence>
<gene>
    <name evidence="1" type="ORF">BXYJ_LOCUS4955</name>
</gene>
<dbReference type="EMBL" id="CAJFCV020000002">
    <property type="protein sequence ID" value="CAG9100708.1"/>
    <property type="molecule type" value="Genomic_DNA"/>
</dbReference>
<keyword evidence="3" id="KW-1185">Reference proteome</keyword>
<dbReference type="Proteomes" id="UP000095284">
    <property type="component" value="Unplaced"/>
</dbReference>
<evidence type="ECO:0000313" key="4">
    <source>
        <dbReference type="WBParaSite" id="BXY_1688300.1"/>
    </source>
</evidence>
<dbReference type="Proteomes" id="UP000659654">
    <property type="component" value="Unassembled WGS sequence"/>
</dbReference>
<organism evidence="2 4">
    <name type="scientific">Bursaphelenchus xylophilus</name>
    <name type="common">Pinewood nematode worm</name>
    <name type="synonym">Aphelenchoides xylophilus</name>
    <dbReference type="NCBI Taxonomy" id="6326"/>
    <lineage>
        <taxon>Eukaryota</taxon>
        <taxon>Metazoa</taxon>
        <taxon>Ecdysozoa</taxon>
        <taxon>Nematoda</taxon>
        <taxon>Chromadorea</taxon>
        <taxon>Rhabditida</taxon>
        <taxon>Tylenchina</taxon>
        <taxon>Tylenchomorpha</taxon>
        <taxon>Aphelenchoidea</taxon>
        <taxon>Aphelenchoididae</taxon>
        <taxon>Bursaphelenchus</taxon>
    </lineage>
</organism>
<name>A0A1I7SV09_BURXY</name>
<dbReference type="EMBL" id="CAJFDI010000002">
    <property type="protein sequence ID" value="CAD5217278.1"/>
    <property type="molecule type" value="Genomic_DNA"/>
</dbReference>
<proteinExistence type="predicted"/>
<dbReference type="Proteomes" id="UP000582659">
    <property type="component" value="Unassembled WGS sequence"/>
</dbReference>
<reference evidence="1" key="2">
    <citation type="submission" date="2020-09" db="EMBL/GenBank/DDBJ databases">
        <authorList>
            <person name="Kikuchi T."/>
        </authorList>
    </citation>
    <scope>NUCLEOTIDE SEQUENCE</scope>
    <source>
        <strain evidence="1">Ka4C1</strain>
    </source>
</reference>
<protein>
    <submittedName>
        <fullName evidence="1">(pine wood nematode) hypothetical protein</fullName>
    </submittedName>
</protein>